<evidence type="ECO:0000313" key="2">
    <source>
        <dbReference type="Proteomes" id="UP000019335"/>
    </source>
</evidence>
<comment type="caution">
    <text evidence="1">The sequence shown here is derived from an EMBL/GenBank/DDBJ whole genome shotgun (WGS) entry which is preliminary data.</text>
</comment>
<sequence>MVKEGLPLFTEVCSTDVLGFSFGGRGYKEQLEDAIAKTKEFCAVDVSLRTLKHKDSTISVVWVTHNFAFLERERER</sequence>
<dbReference type="OrthoDB" id="10053020at2759"/>
<dbReference type="Proteomes" id="UP000019335">
    <property type="component" value="Unassembled WGS sequence"/>
</dbReference>
<evidence type="ECO:0000313" key="1">
    <source>
        <dbReference type="EMBL" id="EWM20804.1"/>
    </source>
</evidence>
<organism evidence="1 2">
    <name type="scientific">Nannochloropsis gaditana</name>
    <dbReference type="NCBI Taxonomy" id="72520"/>
    <lineage>
        <taxon>Eukaryota</taxon>
        <taxon>Sar</taxon>
        <taxon>Stramenopiles</taxon>
        <taxon>Ochrophyta</taxon>
        <taxon>Eustigmatophyceae</taxon>
        <taxon>Eustigmatales</taxon>
        <taxon>Monodopsidaceae</taxon>
        <taxon>Nannochloropsis</taxon>
    </lineage>
</organism>
<name>W7TIN5_9STRA</name>
<reference evidence="1 2" key="1">
    <citation type="journal article" date="2014" name="Mol. Plant">
        <title>Chromosome Scale Genome Assembly and Transcriptome Profiling of Nannochloropsis gaditana in Nitrogen Depletion.</title>
        <authorList>
            <person name="Corteggiani Carpinelli E."/>
            <person name="Telatin A."/>
            <person name="Vitulo N."/>
            <person name="Forcato C."/>
            <person name="D'Angelo M."/>
            <person name="Schiavon R."/>
            <person name="Vezzi A."/>
            <person name="Giacometti G.M."/>
            <person name="Morosinotto T."/>
            <person name="Valle G."/>
        </authorList>
    </citation>
    <scope>NUCLEOTIDE SEQUENCE [LARGE SCALE GENOMIC DNA]</scope>
    <source>
        <strain evidence="1 2">B-31</strain>
    </source>
</reference>
<proteinExistence type="predicted"/>
<keyword evidence="2" id="KW-1185">Reference proteome</keyword>
<gene>
    <name evidence="1" type="ORF">Naga_101620g1</name>
</gene>
<accession>W7TIN5</accession>
<keyword evidence="1" id="KW-0670">Pyruvate</keyword>
<protein>
    <submittedName>
        <fullName evidence="1">Pyruvate carboxylase subunit b</fullName>
    </submittedName>
</protein>
<dbReference type="AlphaFoldDB" id="W7TIN5"/>
<dbReference type="EMBL" id="AZIL01002793">
    <property type="protein sequence ID" value="EWM20804.1"/>
    <property type="molecule type" value="Genomic_DNA"/>
</dbReference>